<accession>A0A7S3ZIJ0</accession>
<dbReference type="Gene3D" id="2.60.40.1470">
    <property type="entry name" value="ApaG domain"/>
    <property type="match status" value="1"/>
</dbReference>
<reference evidence="2" key="1">
    <citation type="submission" date="2021-01" db="EMBL/GenBank/DDBJ databases">
        <authorList>
            <person name="Corre E."/>
            <person name="Pelletier E."/>
            <person name="Niang G."/>
            <person name="Scheremetjew M."/>
            <person name="Finn R."/>
            <person name="Kale V."/>
            <person name="Holt S."/>
            <person name="Cochrane G."/>
            <person name="Meng A."/>
            <person name="Brown T."/>
            <person name="Cohen L."/>
        </authorList>
    </citation>
    <scope>NUCLEOTIDE SEQUENCE</scope>
    <source>
        <strain evidence="2">CCCM811</strain>
    </source>
</reference>
<evidence type="ECO:0000259" key="1">
    <source>
        <dbReference type="PROSITE" id="PS51087"/>
    </source>
</evidence>
<name>A0A7S3ZIJ0_9EUKA</name>
<gene>
    <name evidence="2" type="ORF">LGLO00237_LOCUS35845</name>
</gene>
<organism evidence="2">
    <name type="scientific">Lotharella globosa</name>
    <dbReference type="NCBI Taxonomy" id="91324"/>
    <lineage>
        <taxon>Eukaryota</taxon>
        <taxon>Sar</taxon>
        <taxon>Rhizaria</taxon>
        <taxon>Cercozoa</taxon>
        <taxon>Chlorarachniophyceae</taxon>
        <taxon>Lotharella</taxon>
    </lineage>
</organism>
<dbReference type="Pfam" id="PF04379">
    <property type="entry name" value="DUF525"/>
    <property type="match status" value="1"/>
</dbReference>
<dbReference type="PANTHER" id="PTHR47191:SF2">
    <property type="entry name" value="OS05G0170800 PROTEIN"/>
    <property type="match status" value="1"/>
</dbReference>
<dbReference type="InterPro" id="IPR007474">
    <property type="entry name" value="ApaG_domain"/>
</dbReference>
<dbReference type="PROSITE" id="PS51087">
    <property type="entry name" value="APAG"/>
    <property type="match status" value="1"/>
</dbReference>
<dbReference type="PANTHER" id="PTHR47191">
    <property type="entry name" value="OS05G0170800 PROTEIN"/>
    <property type="match status" value="1"/>
</dbReference>
<dbReference type="EMBL" id="HBIV01052273">
    <property type="protein sequence ID" value="CAE0684057.1"/>
    <property type="molecule type" value="Transcribed_RNA"/>
</dbReference>
<feature type="domain" description="ApaG" evidence="1">
    <location>
        <begin position="123"/>
        <end position="264"/>
    </location>
</feature>
<protein>
    <recommendedName>
        <fullName evidence="1">ApaG domain-containing protein</fullName>
    </recommendedName>
</protein>
<dbReference type="AlphaFoldDB" id="A0A7S3ZIJ0"/>
<evidence type="ECO:0000313" key="2">
    <source>
        <dbReference type="EMBL" id="CAE0684057.1"/>
    </source>
</evidence>
<dbReference type="InterPro" id="IPR050718">
    <property type="entry name" value="ApaG-like"/>
</dbReference>
<proteinExistence type="predicted"/>
<dbReference type="InterPro" id="IPR036767">
    <property type="entry name" value="ApaG_sf"/>
</dbReference>
<sequence length="264" mass="28714">MAAVARTLFSTVSRSLRGLRSSPGVIRLIEPVDPQMFGSGLKMRRAPQASLLMPFLPKSLQESPEVQQLLKEAMREAEGGLEGLDEGKVRRIIKLAFQENGNLEDGFTLSKFIAAQTALKKCTSVTVTNGVRVEGTSIPLSPPPNNNSGWGDKKSAFCYRISVENVGDHMVVLIGRHWRIHDNGSNLLHMEIPKGSPGVVGHRPSIEPGERFVYASGCDLPSRSGWIGGSFQMIASVPPSQRGEMEESFDAIVEPIPLIRDASP</sequence>
<dbReference type="SUPFAM" id="SSF110069">
    <property type="entry name" value="ApaG-like"/>
    <property type="match status" value="1"/>
</dbReference>